<dbReference type="InterPro" id="IPR051911">
    <property type="entry name" value="SDR_oxidoreductase"/>
</dbReference>
<reference evidence="5" key="1">
    <citation type="submission" date="2016-06" db="EMBL/GenBank/DDBJ databases">
        <authorList>
            <person name="Cuomo C."/>
            <person name="Litvintseva A."/>
            <person name="Heitman J."/>
            <person name="Chen Y."/>
            <person name="Sun S."/>
            <person name="Springer D."/>
            <person name="Dromer F."/>
            <person name="Young S."/>
            <person name="Zeng Q."/>
            <person name="Chapman S."/>
            <person name="Gujja S."/>
            <person name="Saif S."/>
            <person name="Birren B."/>
        </authorList>
    </citation>
    <scope>NUCLEOTIDE SEQUENCE</scope>
    <source>
        <strain evidence="5">CBS 7841</strain>
    </source>
</reference>
<evidence type="ECO:0000313" key="5">
    <source>
        <dbReference type="EMBL" id="WVN88060.1"/>
    </source>
</evidence>
<dbReference type="KEGG" id="cdep:91087470"/>
<evidence type="ECO:0000256" key="1">
    <source>
        <dbReference type="ARBA" id="ARBA00006484"/>
    </source>
</evidence>
<evidence type="ECO:0000256" key="3">
    <source>
        <dbReference type="ARBA" id="ARBA00023002"/>
    </source>
</evidence>
<dbReference type="InterPro" id="IPR036291">
    <property type="entry name" value="NAD(P)-bd_dom_sf"/>
</dbReference>
<name>A0AAJ8M0K5_9TREE</name>
<dbReference type="PRINTS" id="PR00081">
    <property type="entry name" value="GDHRDH"/>
</dbReference>
<dbReference type="GO" id="GO:0016491">
    <property type="term" value="F:oxidoreductase activity"/>
    <property type="evidence" value="ECO:0007669"/>
    <property type="project" value="UniProtKB-KW"/>
</dbReference>
<dbReference type="PANTHER" id="PTHR43976:SF16">
    <property type="entry name" value="SHORT-CHAIN DEHYDROGENASE_REDUCTASE FAMILY PROTEIN"/>
    <property type="match status" value="1"/>
</dbReference>
<keyword evidence="3" id="KW-0560">Oxidoreductase</keyword>
<dbReference type="RefSeq" id="XP_066068760.1">
    <property type="nucleotide sequence ID" value="XM_066212663.1"/>
</dbReference>
<dbReference type="InterPro" id="IPR002347">
    <property type="entry name" value="SDR_fam"/>
</dbReference>
<dbReference type="AlphaFoldDB" id="A0AAJ8M0K5"/>
<protein>
    <recommendedName>
        <fullName evidence="7">Oxidoreductase</fullName>
    </recommendedName>
</protein>
<dbReference type="GeneID" id="91087470"/>
<dbReference type="FunFam" id="3.40.50.720:FF:000084">
    <property type="entry name" value="Short-chain dehydrogenase reductase"/>
    <property type="match status" value="1"/>
</dbReference>
<evidence type="ECO:0000256" key="2">
    <source>
        <dbReference type="ARBA" id="ARBA00022857"/>
    </source>
</evidence>
<dbReference type="PRINTS" id="PR00080">
    <property type="entry name" value="SDRFAMILY"/>
</dbReference>
<evidence type="ECO:0000313" key="6">
    <source>
        <dbReference type="Proteomes" id="UP000094043"/>
    </source>
</evidence>
<accession>A0AAJ8M0K5</accession>
<evidence type="ECO:0008006" key="7">
    <source>
        <dbReference type="Google" id="ProtNLM"/>
    </source>
</evidence>
<dbReference type="Gene3D" id="3.40.50.720">
    <property type="entry name" value="NAD(P)-binding Rossmann-like Domain"/>
    <property type="match status" value="3"/>
</dbReference>
<dbReference type="InterPro" id="IPR020904">
    <property type="entry name" value="Sc_DH/Rdtase_CS"/>
</dbReference>
<dbReference type="Proteomes" id="UP000094043">
    <property type="component" value="Chromosome 3"/>
</dbReference>
<gene>
    <name evidence="5" type="ORF">L203_103259</name>
</gene>
<keyword evidence="6" id="KW-1185">Reference proteome</keyword>
<reference evidence="5" key="3">
    <citation type="submission" date="2024-01" db="EMBL/GenBank/DDBJ databases">
        <authorList>
            <person name="Coelho M.A."/>
            <person name="David-Palma M."/>
            <person name="Shea T."/>
            <person name="Sun S."/>
            <person name="Cuomo C.A."/>
            <person name="Heitman J."/>
        </authorList>
    </citation>
    <scope>NUCLEOTIDE SEQUENCE</scope>
    <source>
        <strain evidence="5">CBS 7841</strain>
    </source>
</reference>
<dbReference type="SUPFAM" id="SSF51735">
    <property type="entry name" value="NAD(P)-binding Rossmann-fold domains"/>
    <property type="match status" value="2"/>
</dbReference>
<proteinExistence type="inferred from homology"/>
<dbReference type="Pfam" id="PF00106">
    <property type="entry name" value="adh_short"/>
    <property type="match status" value="2"/>
</dbReference>
<reference evidence="5" key="2">
    <citation type="journal article" date="2022" name="Elife">
        <title>Obligate sexual reproduction of a homothallic fungus closely related to the Cryptococcus pathogenic species complex.</title>
        <authorList>
            <person name="Passer A.R."/>
            <person name="Clancey S.A."/>
            <person name="Shea T."/>
            <person name="David-Palma M."/>
            <person name="Averette A.F."/>
            <person name="Boekhout T."/>
            <person name="Porcel B.M."/>
            <person name="Nowrousian M."/>
            <person name="Cuomo C.A."/>
            <person name="Sun S."/>
            <person name="Heitman J."/>
            <person name="Coelho M.A."/>
        </authorList>
    </citation>
    <scope>NUCLEOTIDE SEQUENCE</scope>
    <source>
        <strain evidence="5">CBS 7841</strain>
    </source>
</reference>
<comment type="similarity">
    <text evidence="1 4">Belongs to the short-chain dehydrogenases/reductases (SDR) family.</text>
</comment>
<dbReference type="PROSITE" id="PS00061">
    <property type="entry name" value="ADH_SHORT"/>
    <property type="match status" value="1"/>
</dbReference>
<keyword evidence="2" id="KW-0521">NADP</keyword>
<dbReference type="PANTHER" id="PTHR43976">
    <property type="entry name" value="SHORT CHAIN DEHYDROGENASE"/>
    <property type="match status" value="1"/>
</dbReference>
<evidence type="ECO:0000256" key="4">
    <source>
        <dbReference type="RuleBase" id="RU000363"/>
    </source>
</evidence>
<sequence>MDSKTWVIVGASRGIGLEFVKQLLEAGQQVVAAVRNVSAAPKLFDLIASQKAEDKCIVEQCDVSSDESITNFIRKIKDATNFEDGFGAYAASKSALNQMSRHMAAELRRSDEKKRETVILALHPGEVKTDMADMELGWERRKEKATPVPSGAGMEGAIPGEGGGFVSRFFENERKRIMCTPTWFVTGASNGLGLELVLHVLERGHKAIGAVRSKSKSASAVEKIEKAGGCIIELDMTESKASITAKIEGVGQIDYLVNNAGYSILAACETITDKDAQLQLNTNFFGPLYTIQAVLPGMRARKSGTIINVSSVAARDPLAACSVYAASKAALEAASESLAKEVAPHNIRVLIVEPGNFRTNFVSALSDMSPDASTVPEYYDDPVGVTVRKFLAVHGKQIGNPAVAAQRIFEAATGEGLAGKLNGQAIRMVLGSDALRRIKAWNENWATELSLQEDTALSTDFAG</sequence>
<dbReference type="EMBL" id="CP143786">
    <property type="protein sequence ID" value="WVN88060.1"/>
    <property type="molecule type" value="Genomic_DNA"/>
</dbReference>
<organism evidence="5 6">
    <name type="scientific">Cryptococcus depauperatus CBS 7841</name>
    <dbReference type="NCBI Taxonomy" id="1295531"/>
    <lineage>
        <taxon>Eukaryota</taxon>
        <taxon>Fungi</taxon>
        <taxon>Dikarya</taxon>
        <taxon>Basidiomycota</taxon>
        <taxon>Agaricomycotina</taxon>
        <taxon>Tremellomycetes</taxon>
        <taxon>Tremellales</taxon>
        <taxon>Cryptococcaceae</taxon>
        <taxon>Cryptococcus</taxon>
    </lineage>
</organism>